<dbReference type="GO" id="GO:0050661">
    <property type="term" value="F:NADP binding"/>
    <property type="evidence" value="ECO:0007669"/>
    <property type="project" value="InterPro"/>
</dbReference>
<dbReference type="SUPFAM" id="SSF51735">
    <property type="entry name" value="NAD(P)-binding Rossmann-fold domains"/>
    <property type="match status" value="1"/>
</dbReference>
<keyword evidence="3" id="KW-1185">Reference proteome</keyword>
<dbReference type="AlphaFoldDB" id="A0A0C3C8C4"/>
<dbReference type="OrthoDB" id="9988102at2759"/>
<proteinExistence type="predicted"/>
<dbReference type="InterPro" id="IPR006115">
    <property type="entry name" value="6PGDH_NADP-bd"/>
</dbReference>
<dbReference type="InterPro" id="IPR036291">
    <property type="entry name" value="NAD(P)-bd_dom_sf"/>
</dbReference>
<dbReference type="HOGENOM" id="CLU_101489_0_0_1"/>
<sequence length="181" mass="18870">MGASVGRKLVDAGNVVLTSLEGRSEATRKRAQEAGMVDASWIEIVETADILLSIIPPKDADSFAEKLLLRSNKEPLVFADCNAVNVVPTKKIAALFSNTPIAFLDGCIIGGPPSGTSVPTFYGSADPEQEKGLELFKDVIGKSGIKVGILSGEGAWIGDASALEMSYAVSSIGRDGCVLAQ</sequence>
<dbReference type="Pfam" id="PF03446">
    <property type="entry name" value="NAD_binding_2"/>
    <property type="match status" value="1"/>
</dbReference>
<reference evidence="2 3" key="1">
    <citation type="submission" date="2014-04" db="EMBL/GenBank/DDBJ databases">
        <authorList>
            <consortium name="DOE Joint Genome Institute"/>
            <person name="Kuo A."/>
            <person name="Gay G."/>
            <person name="Dore J."/>
            <person name="Kohler A."/>
            <person name="Nagy L.G."/>
            <person name="Floudas D."/>
            <person name="Copeland A."/>
            <person name="Barry K.W."/>
            <person name="Cichocki N."/>
            <person name="Veneault-Fourrey C."/>
            <person name="LaButti K."/>
            <person name="Lindquist E.A."/>
            <person name="Lipzen A."/>
            <person name="Lundell T."/>
            <person name="Morin E."/>
            <person name="Murat C."/>
            <person name="Sun H."/>
            <person name="Tunlid A."/>
            <person name="Henrissat B."/>
            <person name="Grigoriev I.V."/>
            <person name="Hibbett D.S."/>
            <person name="Martin F."/>
            <person name="Nordberg H.P."/>
            <person name="Cantor M.N."/>
            <person name="Hua S.X."/>
        </authorList>
    </citation>
    <scope>NUCLEOTIDE SEQUENCE [LARGE SCALE GENOMIC DNA]</scope>
    <source>
        <strain evidence="3">h7</strain>
    </source>
</reference>
<dbReference type="EMBL" id="KN831772">
    <property type="protein sequence ID" value="KIM45085.1"/>
    <property type="molecule type" value="Genomic_DNA"/>
</dbReference>
<evidence type="ECO:0000259" key="1">
    <source>
        <dbReference type="Pfam" id="PF03446"/>
    </source>
</evidence>
<feature type="domain" description="6-phosphogluconate dehydrogenase NADP-binding" evidence="1">
    <location>
        <begin position="1"/>
        <end position="128"/>
    </location>
</feature>
<accession>A0A0C3C8C4</accession>
<organism evidence="2 3">
    <name type="scientific">Hebeloma cylindrosporum</name>
    <dbReference type="NCBI Taxonomy" id="76867"/>
    <lineage>
        <taxon>Eukaryota</taxon>
        <taxon>Fungi</taxon>
        <taxon>Dikarya</taxon>
        <taxon>Basidiomycota</taxon>
        <taxon>Agaricomycotina</taxon>
        <taxon>Agaricomycetes</taxon>
        <taxon>Agaricomycetidae</taxon>
        <taxon>Agaricales</taxon>
        <taxon>Agaricineae</taxon>
        <taxon>Hymenogastraceae</taxon>
        <taxon>Hebeloma</taxon>
    </lineage>
</organism>
<dbReference type="STRING" id="686832.A0A0C3C8C4"/>
<gene>
    <name evidence="2" type="ORF">M413DRAFT_24345</name>
</gene>
<evidence type="ECO:0000313" key="2">
    <source>
        <dbReference type="EMBL" id="KIM45085.1"/>
    </source>
</evidence>
<dbReference type="Gene3D" id="3.40.50.720">
    <property type="entry name" value="NAD(P)-binding Rossmann-like Domain"/>
    <property type="match status" value="1"/>
</dbReference>
<reference evidence="3" key="2">
    <citation type="submission" date="2015-01" db="EMBL/GenBank/DDBJ databases">
        <title>Evolutionary Origins and Diversification of the Mycorrhizal Mutualists.</title>
        <authorList>
            <consortium name="DOE Joint Genome Institute"/>
            <consortium name="Mycorrhizal Genomics Consortium"/>
            <person name="Kohler A."/>
            <person name="Kuo A."/>
            <person name="Nagy L.G."/>
            <person name="Floudas D."/>
            <person name="Copeland A."/>
            <person name="Barry K.W."/>
            <person name="Cichocki N."/>
            <person name="Veneault-Fourrey C."/>
            <person name="LaButti K."/>
            <person name="Lindquist E.A."/>
            <person name="Lipzen A."/>
            <person name="Lundell T."/>
            <person name="Morin E."/>
            <person name="Murat C."/>
            <person name="Riley R."/>
            <person name="Ohm R."/>
            <person name="Sun H."/>
            <person name="Tunlid A."/>
            <person name="Henrissat B."/>
            <person name="Grigoriev I.V."/>
            <person name="Hibbett D.S."/>
            <person name="Martin F."/>
        </authorList>
    </citation>
    <scope>NUCLEOTIDE SEQUENCE [LARGE SCALE GENOMIC DNA]</scope>
    <source>
        <strain evidence="3">h7</strain>
    </source>
</reference>
<evidence type="ECO:0000313" key="3">
    <source>
        <dbReference type="Proteomes" id="UP000053424"/>
    </source>
</evidence>
<dbReference type="Proteomes" id="UP000053424">
    <property type="component" value="Unassembled WGS sequence"/>
</dbReference>
<protein>
    <recommendedName>
        <fullName evidence="1">6-phosphogluconate dehydrogenase NADP-binding domain-containing protein</fullName>
    </recommendedName>
</protein>
<name>A0A0C3C8C4_HEBCY</name>